<dbReference type="EMBL" id="CAVMJV010000001">
    <property type="protein sequence ID" value="CAK5006966.1"/>
    <property type="molecule type" value="Genomic_DNA"/>
</dbReference>
<protein>
    <submittedName>
        <fullName evidence="1">Uncharacterized protein</fullName>
    </submittedName>
</protein>
<gene>
    <name evidence="1" type="ORF">MENTE1834_LOCUS644</name>
</gene>
<dbReference type="Proteomes" id="UP001497535">
    <property type="component" value="Unassembled WGS sequence"/>
</dbReference>
<sequence length="285" mass="32915">MGDSNTDEKVSETEDNKEKQINTLNLLLSNEPINGPNSAFFEEVRLVANQQLQHALADVSKNNTEGWELFVEDGNLKMYKLENEIDGIVIDPLKALHCIDVNFKFFSLGNTCVGNQKLFLWWYFIFNINLNTIQSCVIIEQLSPDSVFLHQVHRRIWPTATRESLFWSQRLNVSSKKSSDAFDAWMVCNKSTNREDVELSSSSAVRVKFTIAMLCQTILKSNKPIEQLTRDDVQCRIVYVAEVHPGGWVPKIGVRQVYKKEYPKFLRTFSKYVYDKVKNKENLSF</sequence>
<name>A0ACB0XL71_MELEN</name>
<reference evidence="1" key="1">
    <citation type="submission" date="2023-11" db="EMBL/GenBank/DDBJ databases">
        <authorList>
            <person name="Poullet M."/>
        </authorList>
    </citation>
    <scope>NUCLEOTIDE SEQUENCE</scope>
    <source>
        <strain evidence="1">E1834</strain>
    </source>
</reference>
<evidence type="ECO:0000313" key="2">
    <source>
        <dbReference type="Proteomes" id="UP001497535"/>
    </source>
</evidence>
<organism evidence="1 2">
    <name type="scientific">Meloidogyne enterolobii</name>
    <name type="common">Root-knot nematode worm</name>
    <name type="synonym">Meloidogyne mayaguensis</name>
    <dbReference type="NCBI Taxonomy" id="390850"/>
    <lineage>
        <taxon>Eukaryota</taxon>
        <taxon>Metazoa</taxon>
        <taxon>Ecdysozoa</taxon>
        <taxon>Nematoda</taxon>
        <taxon>Chromadorea</taxon>
        <taxon>Rhabditida</taxon>
        <taxon>Tylenchina</taxon>
        <taxon>Tylenchomorpha</taxon>
        <taxon>Tylenchoidea</taxon>
        <taxon>Meloidogynidae</taxon>
        <taxon>Meloidogyninae</taxon>
        <taxon>Meloidogyne</taxon>
    </lineage>
</organism>
<keyword evidence="2" id="KW-1185">Reference proteome</keyword>
<evidence type="ECO:0000313" key="1">
    <source>
        <dbReference type="EMBL" id="CAK5006966.1"/>
    </source>
</evidence>
<comment type="caution">
    <text evidence="1">The sequence shown here is derived from an EMBL/GenBank/DDBJ whole genome shotgun (WGS) entry which is preliminary data.</text>
</comment>
<accession>A0ACB0XL71</accession>
<proteinExistence type="predicted"/>